<dbReference type="STRING" id="888741.HMPREF9098_2310"/>
<evidence type="ECO:0000256" key="2">
    <source>
        <dbReference type="ARBA" id="ARBA00004496"/>
    </source>
</evidence>
<dbReference type="NCBIfam" id="NF008149">
    <property type="entry name" value="PRK10901.1"/>
    <property type="match status" value="1"/>
</dbReference>
<protein>
    <recommendedName>
        <fullName evidence="4">16S rRNA (cytosine(967)-C(5))-methyltransferase</fullName>
        <ecNumber evidence="4">2.1.1.176</ecNumber>
    </recommendedName>
    <alternativeName>
        <fullName evidence="11">16S rRNA m5C967 methyltransferase</fullName>
    </alternativeName>
    <alternativeName>
        <fullName evidence="12">rRNA (cytosine-C(5)-)-methyltransferase RsmB</fullName>
    </alternativeName>
</protein>
<evidence type="ECO:0000256" key="11">
    <source>
        <dbReference type="ARBA" id="ARBA00030399"/>
    </source>
</evidence>
<evidence type="ECO:0000256" key="3">
    <source>
        <dbReference type="ARBA" id="ARBA00007494"/>
    </source>
</evidence>
<comment type="catalytic activity">
    <reaction evidence="13">
        <text>cytidine(967) in 16S rRNA + S-adenosyl-L-methionine = 5-methylcytidine(967) in 16S rRNA + S-adenosyl-L-homocysteine + H(+)</text>
        <dbReference type="Rhea" id="RHEA:42748"/>
        <dbReference type="Rhea" id="RHEA-COMP:10219"/>
        <dbReference type="Rhea" id="RHEA-COMP:10220"/>
        <dbReference type="ChEBI" id="CHEBI:15378"/>
        <dbReference type="ChEBI" id="CHEBI:57856"/>
        <dbReference type="ChEBI" id="CHEBI:59789"/>
        <dbReference type="ChEBI" id="CHEBI:74483"/>
        <dbReference type="ChEBI" id="CHEBI:82748"/>
        <dbReference type="EC" id="2.1.1.176"/>
    </reaction>
</comment>
<evidence type="ECO:0000256" key="6">
    <source>
        <dbReference type="ARBA" id="ARBA00022552"/>
    </source>
</evidence>
<dbReference type="EC" id="2.1.1.176" evidence="4"/>
<dbReference type="RefSeq" id="WP_003784531.1">
    <property type="nucleotide sequence ID" value="NZ_GL870929.1"/>
</dbReference>
<dbReference type="InterPro" id="IPR035926">
    <property type="entry name" value="NusB-like_sf"/>
</dbReference>
<evidence type="ECO:0000256" key="10">
    <source>
        <dbReference type="ARBA" id="ARBA00022884"/>
    </source>
</evidence>
<keyword evidence="8 14" id="KW-0808">Transferase</keyword>
<feature type="domain" description="SAM-dependent MTase RsmB/NOP-type" evidence="15">
    <location>
        <begin position="164"/>
        <end position="421"/>
    </location>
</feature>
<dbReference type="Proteomes" id="UP000004088">
    <property type="component" value="Unassembled WGS sequence"/>
</dbReference>
<evidence type="ECO:0000256" key="5">
    <source>
        <dbReference type="ARBA" id="ARBA00022490"/>
    </source>
</evidence>
<feature type="binding site" evidence="14">
    <location>
        <begin position="252"/>
        <end position="258"/>
    </location>
    <ligand>
        <name>S-adenosyl-L-methionine</name>
        <dbReference type="ChEBI" id="CHEBI:59789"/>
    </ligand>
</feature>
<feature type="active site" description="Nucleophile" evidence="14">
    <location>
        <position position="372"/>
    </location>
</feature>
<comment type="caution">
    <text evidence="16">The sequence shown here is derived from an EMBL/GenBank/DDBJ whole genome shotgun (WGS) entry which is preliminary data.</text>
</comment>
<evidence type="ECO:0000256" key="12">
    <source>
        <dbReference type="ARBA" id="ARBA00031088"/>
    </source>
</evidence>
<dbReference type="InterPro" id="IPR006027">
    <property type="entry name" value="NusB_RsmB_TIM44"/>
</dbReference>
<evidence type="ECO:0000256" key="1">
    <source>
        <dbReference type="ARBA" id="ARBA00002724"/>
    </source>
</evidence>
<keyword evidence="6" id="KW-0698">rRNA processing</keyword>
<dbReference type="InterPro" id="IPR023267">
    <property type="entry name" value="RCMT"/>
</dbReference>
<dbReference type="AlphaFoldDB" id="F0F2H5"/>
<comment type="similarity">
    <text evidence="3 14">Belongs to the class I-like SAM-binding methyltransferase superfamily. RsmB/NOP family.</text>
</comment>
<dbReference type="InterPro" id="IPR001678">
    <property type="entry name" value="MeTrfase_RsmB-F_NOP2_dom"/>
</dbReference>
<feature type="binding site" evidence="14">
    <location>
        <position position="274"/>
    </location>
    <ligand>
        <name>S-adenosyl-L-methionine</name>
        <dbReference type="ChEBI" id="CHEBI:59789"/>
    </ligand>
</feature>
<keyword evidence="17" id="KW-1185">Reference proteome</keyword>
<evidence type="ECO:0000256" key="4">
    <source>
        <dbReference type="ARBA" id="ARBA00012140"/>
    </source>
</evidence>
<dbReference type="Pfam" id="PF22458">
    <property type="entry name" value="RsmF-B_ferredox"/>
    <property type="match status" value="1"/>
</dbReference>
<dbReference type="NCBIfam" id="TIGR00563">
    <property type="entry name" value="rsmB"/>
    <property type="match status" value="1"/>
</dbReference>
<dbReference type="HOGENOM" id="CLU_005316_0_4_4"/>
<sequence>MSLSHVQFLAAQIFTAVHGGQNLSDELGRVLAGEPALSAQDKGMLQDLAYGCQRFYGSLHFMLNRLLNKPVDNPLLYAHLLVALYQLNHTRNAPYAVVNETVRHIGKIGRGQYRSFANAILRRFLREREGLNKAARFDDTAKYNLPAWLKSSLQQQYPKHWHNIAAAFQMHPPLTLRVNRRYGNAERYAALLQQAGIEAKILDDYAVRLNEAVPVQQLPQFAEGHVSVQDWGAQQAAYLLQPQNNERILDACAAPGGKTGHILEMADCALTALDIDPVRLQRVQDNLTRLGLHAQLHCAAAQNLDDWWDGQPFDAILADVPCTASGTIKRNPDIKWLRRPNDAAKTARQQEILLDRLWQTLKPGGRMLLATCSLFHEENGRQCQNFLQRHPDAQLQQEQTLLPNDKQDGFYYALISKSQSA</sequence>
<keyword evidence="9 14" id="KW-0949">S-adenosyl-L-methionine</keyword>
<gene>
    <name evidence="16" type="primary">sun</name>
    <name evidence="16" type="ORF">HMPREF9098_2310</name>
</gene>
<comment type="function">
    <text evidence="1">Specifically methylates the cytosine at position 967 (m5C967) of 16S rRNA.</text>
</comment>
<dbReference type="PANTHER" id="PTHR22807:SF61">
    <property type="entry name" value="NOL1_NOP2_SUN FAMILY PROTEIN _ ANTITERMINATION NUSB DOMAIN-CONTAINING PROTEIN"/>
    <property type="match status" value="1"/>
</dbReference>
<keyword evidence="7 14" id="KW-0489">Methyltransferase</keyword>
<evidence type="ECO:0000256" key="13">
    <source>
        <dbReference type="ARBA" id="ARBA00047283"/>
    </source>
</evidence>
<dbReference type="FunFam" id="3.30.70.1170:FF:000002">
    <property type="entry name" value="Ribosomal RNA small subunit methyltransferase B"/>
    <property type="match status" value="1"/>
</dbReference>
<evidence type="ECO:0000259" key="15">
    <source>
        <dbReference type="PROSITE" id="PS51686"/>
    </source>
</evidence>
<dbReference type="Gene3D" id="3.40.50.150">
    <property type="entry name" value="Vaccinia Virus protein VP39"/>
    <property type="match status" value="1"/>
</dbReference>
<reference evidence="16 17" key="1">
    <citation type="submission" date="2011-01" db="EMBL/GenBank/DDBJ databases">
        <authorList>
            <person name="Muzny D."/>
            <person name="Qin X."/>
            <person name="Deng J."/>
            <person name="Jiang H."/>
            <person name="Liu Y."/>
            <person name="Qu J."/>
            <person name="Song X.-Z."/>
            <person name="Zhang L."/>
            <person name="Thornton R."/>
            <person name="Coyle M."/>
            <person name="Francisco L."/>
            <person name="Jackson L."/>
            <person name="Javaid M."/>
            <person name="Korchina V."/>
            <person name="Kovar C."/>
            <person name="Mata R."/>
            <person name="Mathew T."/>
            <person name="Ngo R."/>
            <person name="Nguyen L."/>
            <person name="Nguyen N."/>
            <person name="Okwuonu G."/>
            <person name="Ongeri F."/>
            <person name="Pham C."/>
            <person name="Simmons D."/>
            <person name="Wilczek-Boney K."/>
            <person name="Hale W."/>
            <person name="Jakkamsetti A."/>
            <person name="Pham P."/>
            <person name="Ruth R."/>
            <person name="San Lucas F."/>
            <person name="Warren J."/>
            <person name="Zhang J."/>
            <person name="Zhao Z."/>
            <person name="Zhou C."/>
            <person name="Zhu D."/>
            <person name="Lee S."/>
            <person name="Bess C."/>
            <person name="Blankenburg K."/>
            <person name="Forbes L."/>
            <person name="Fu Q."/>
            <person name="Gubbala S."/>
            <person name="Hirani K."/>
            <person name="Jayaseelan J.C."/>
            <person name="Lara F."/>
            <person name="Munidasa M."/>
            <person name="Palculict T."/>
            <person name="Patil S."/>
            <person name="Pu L.-L."/>
            <person name="Saada N."/>
            <person name="Tang L."/>
            <person name="Weissenberger G."/>
            <person name="Zhu Y."/>
            <person name="Hemphill L."/>
            <person name="Shang Y."/>
            <person name="Youmans B."/>
            <person name="Ayvaz T."/>
            <person name="Ross M."/>
            <person name="Santibanez J."/>
            <person name="Aqrawi P."/>
            <person name="Gross S."/>
            <person name="Joshi V."/>
            <person name="Fowler G."/>
            <person name="Nazareth L."/>
            <person name="Reid J."/>
            <person name="Worley K."/>
            <person name="Petrosino J."/>
            <person name="Highlander S."/>
            <person name="Gibbs R."/>
        </authorList>
    </citation>
    <scope>NUCLEOTIDE SEQUENCE [LARGE SCALE GENOMIC DNA]</scope>
    <source>
        <strain evidence="16 17">ATCC 33394</strain>
    </source>
</reference>
<dbReference type="InterPro" id="IPR018314">
    <property type="entry name" value="RsmB/NOL1/NOP2-like_CS"/>
</dbReference>
<keyword evidence="10 14" id="KW-0694">RNA-binding</keyword>
<dbReference type="GO" id="GO:0008649">
    <property type="term" value="F:rRNA methyltransferase activity"/>
    <property type="evidence" value="ECO:0007669"/>
    <property type="project" value="InterPro"/>
</dbReference>
<dbReference type="CDD" id="cd02440">
    <property type="entry name" value="AdoMet_MTases"/>
    <property type="match status" value="1"/>
</dbReference>
<dbReference type="SUPFAM" id="SSF53335">
    <property type="entry name" value="S-adenosyl-L-methionine-dependent methyltransferases"/>
    <property type="match status" value="1"/>
</dbReference>
<evidence type="ECO:0000256" key="14">
    <source>
        <dbReference type="PROSITE-ProRule" id="PRU01023"/>
    </source>
</evidence>
<comment type="caution">
    <text evidence="14">Lacks conserved residue(s) required for the propagation of feature annotation.</text>
</comment>
<dbReference type="GO" id="GO:0005737">
    <property type="term" value="C:cytoplasm"/>
    <property type="evidence" value="ECO:0007669"/>
    <property type="project" value="UniProtKB-SubCell"/>
</dbReference>
<dbReference type="SUPFAM" id="SSF48013">
    <property type="entry name" value="NusB-like"/>
    <property type="match status" value="1"/>
</dbReference>
<dbReference type="Gene3D" id="1.10.940.10">
    <property type="entry name" value="NusB-like"/>
    <property type="match status" value="1"/>
</dbReference>
<dbReference type="PROSITE" id="PS01153">
    <property type="entry name" value="NOL1_NOP2_SUN"/>
    <property type="match status" value="1"/>
</dbReference>
<evidence type="ECO:0000256" key="8">
    <source>
        <dbReference type="ARBA" id="ARBA00022679"/>
    </source>
</evidence>
<proteinExistence type="inferred from homology"/>
<dbReference type="InterPro" id="IPR049560">
    <property type="entry name" value="MeTrfase_RsmB-F_NOP2_cat"/>
</dbReference>
<keyword evidence="5" id="KW-0963">Cytoplasm</keyword>
<dbReference type="InterPro" id="IPR054728">
    <property type="entry name" value="RsmB-like_ferredoxin"/>
</dbReference>
<dbReference type="InterPro" id="IPR004573">
    <property type="entry name" value="rRNA_ssu_MeTfrase_B"/>
</dbReference>
<dbReference type="GO" id="GO:0006355">
    <property type="term" value="P:regulation of DNA-templated transcription"/>
    <property type="evidence" value="ECO:0007669"/>
    <property type="project" value="InterPro"/>
</dbReference>
<dbReference type="PRINTS" id="PR02008">
    <property type="entry name" value="RCMTFAMILY"/>
</dbReference>
<evidence type="ECO:0000256" key="7">
    <source>
        <dbReference type="ARBA" id="ARBA00022603"/>
    </source>
</evidence>
<dbReference type="Gene3D" id="3.30.70.1170">
    <property type="entry name" value="Sun protein, domain 3"/>
    <property type="match status" value="1"/>
</dbReference>
<organism evidence="16 17">
    <name type="scientific">Kingella denitrificans ATCC 33394</name>
    <dbReference type="NCBI Taxonomy" id="888741"/>
    <lineage>
        <taxon>Bacteria</taxon>
        <taxon>Pseudomonadati</taxon>
        <taxon>Pseudomonadota</taxon>
        <taxon>Betaproteobacteria</taxon>
        <taxon>Neisseriales</taxon>
        <taxon>Neisseriaceae</taxon>
        <taxon>Kingella</taxon>
    </lineage>
</organism>
<name>F0F2H5_9NEIS</name>
<dbReference type="PROSITE" id="PS51686">
    <property type="entry name" value="SAM_MT_RSMB_NOP"/>
    <property type="match status" value="1"/>
</dbReference>
<accession>F0F2H5</accession>
<dbReference type="InterPro" id="IPR029063">
    <property type="entry name" value="SAM-dependent_MTases_sf"/>
</dbReference>
<dbReference type="GO" id="GO:0003723">
    <property type="term" value="F:RNA binding"/>
    <property type="evidence" value="ECO:0007669"/>
    <property type="project" value="UniProtKB-UniRule"/>
</dbReference>
<dbReference type="PANTHER" id="PTHR22807">
    <property type="entry name" value="NOP2 YEAST -RELATED NOL1/NOP2/FMU SUN DOMAIN-CONTAINING"/>
    <property type="match status" value="1"/>
</dbReference>
<evidence type="ECO:0000313" key="17">
    <source>
        <dbReference type="Proteomes" id="UP000004088"/>
    </source>
</evidence>
<comment type="subcellular location">
    <subcellularLocation>
        <location evidence="2">Cytoplasm</location>
    </subcellularLocation>
</comment>
<dbReference type="Pfam" id="PF01189">
    <property type="entry name" value="Methyltr_RsmB-F"/>
    <property type="match status" value="1"/>
</dbReference>
<evidence type="ECO:0000256" key="9">
    <source>
        <dbReference type="ARBA" id="ARBA00022691"/>
    </source>
</evidence>
<dbReference type="Pfam" id="PF01029">
    <property type="entry name" value="NusB"/>
    <property type="match status" value="1"/>
</dbReference>
<feature type="binding site" evidence="14">
    <location>
        <position position="319"/>
    </location>
    <ligand>
        <name>S-adenosyl-L-methionine</name>
        <dbReference type="ChEBI" id="CHEBI:59789"/>
    </ligand>
</feature>
<dbReference type="FunFam" id="3.40.50.150:FF:000022">
    <property type="entry name" value="Ribosomal RNA small subunit methyltransferase B"/>
    <property type="match status" value="1"/>
</dbReference>
<dbReference type="EMBL" id="AEWV01000043">
    <property type="protein sequence ID" value="EGC16282.1"/>
    <property type="molecule type" value="Genomic_DNA"/>
</dbReference>
<evidence type="ECO:0000313" key="16">
    <source>
        <dbReference type="EMBL" id="EGC16282.1"/>
    </source>
</evidence>